<dbReference type="EMBL" id="QGDD01000003">
    <property type="protein sequence ID" value="PWN03127.1"/>
    <property type="molecule type" value="Genomic_DNA"/>
</dbReference>
<reference evidence="1 2" key="1">
    <citation type="submission" date="2018-05" db="EMBL/GenBank/DDBJ databases">
        <title>Nocardioides silvaticus genome.</title>
        <authorList>
            <person name="Li C."/>
            <person name="Wang G."/>
        </authorList>
    </citation>
    <scope>NUCLEOTIDE SEQUENCE [LARGE SCALE GENOMIC DNA]</scope>
    <source>
        <strain evidence="1 2">CCTCC AB 2018079</strain>
    </source>
</reference>
<protein>
    <submittedName>
        <fullName evidence="1">Uncharacterized protein</fullName>
    </submittedName>
</protein>
<sequence length="239" mass="27152">MPVDDDDIDVGFNFRDDPDYRGDADRDSRKLKRWHQRLWNKALPDGRVVECVVDPATGGLVHGGVPVSSDTIATTHSRYSGAKSLWAEFAEEEQEAYERSIYTVSAFIIFPVRPQSLNQRRGTTWAISDRFDLTLECIRQHYLGMTGSPLADVLAVDAHYFRLFGEGLTGFITYVEFFHLQDLVADGTIRWFDEFDGNAWDFTSPPLPQSEASYRRYLSNVAAFVAARGERIDAWRKAA</sequence>
<name>A0A316TF80_9ACTN</name>
<dbReference type="AlphaFoldDB" id="A0A316TF80"/>
<organism evidence="1 2">
    <name type="scientific">Nocardioides silvaticus</name>
    <dbReference type="NCBI Taxonomy" id="2201891"/>
    <lineage>
        <taxon>Bacteria</taxon>
        <taxon>Bacillati</taxon>
        <taxon>Actinomycetota</taxon>
        <taxon>Actinomycetes</taxon>
        <taxon>Propionibacteriales</taxon>
        <taxon>Nocardioidaceae</taxon>
        <taxon>Nocardioides</taxon>
    </lineage>
</organism>
<accession>A0A316TF80</accession>
<keyword evidence="2" id="KW-1185">Reference proteome</keyword>
<gene>
    <name evidence="1" type="ORF">DJ010_08345</name>
</gene>
<dbReference type="Proteomes" id="UP000245507">
    <property type="component" value="Unassembled WGS sequence"/>
</dbReference>
<dbReference type="InterPro" id="IPR054263">
    <property type="entry name" value="DUF6994"/>
</dbReference>
<proteinExistence type="predicted"/>
<evidence type="ECO:0000313" key="2">
    <source>
        <dbReference type="Proteomes" id="UP000245507"/>
    </source>
</evidence>
<dbReference type="Pfam" id="PF22507">
    <property type="entry name" value="DUF6994"/>
    <property type="match status" value="1"/>
</dbReference>
<evidence type="ECO:0000313" key="1">
    <source>
        <dbReference type="EMBL" id="PWN03127.1"/>
    </source>
</evidence>
<comment type="caution">
    <text evidence="1">The sequence shown here is derived from an EMBL/GenBank/DDBJ whole genome shotgun (WGS) entry which is preliminary data.</text>
</comment>